<keyword evidence="2" id="KW-1185">Reference proteome</keyword>
<evidence type="ECO:0000313" key="2">
    <source>
        <dbReference type="Proteomes" id="UP001259982"/>
    </source>
</evidence>
<evidence type="ECO:0000313" key="1">
    <source>
        <dbReference type="EMBL" id="MDT0618498.1"/>
    </source>
</evidence>
<sequence length="113" mass="12647">MAAQLQTALMSDTALAFRTCKHYMPDAAYMERQQFFGDDAVLASNQFWEQLRQTLPEYLDGGFAVLSTHPSHSEVIAQTSDQLDIGYAHGVDRLLEALSFARSLGLEEICVQF</sequence>
<name>A0ABU3B8K2_9GAMM</name>
<dbReference type="EMBL" id="JAVRHY010000006">
    <property type="protein sequence ID" value="MDT0618498.1"/>
    <property type="molecule type" value="Genomic_DNA"/>
</dbReference>
<gene>
    <name evidence="1" type="ORF">RM531_08410</name>
</gene>
<reference evidence="1 2" key="1">
    <citation type="submission" date="2023-09" db="EMBL/GenBank/DDBJ databases">
        <authorList>
            <person name="Rey-Velasco X."/>
        </authorList>
    </citation>
    <scope>NUCLEOTIDE SEQUENCE [LARGE SCALE GENOMIC DNA]</scope>
    <source>
        <strain evidence="1 2">P385</strain>
    </source>
</reference>
<accession>A0ABU3B8K2</accession>
<protein>
    <submittedName>
        <fullName evidence="1">Uncharacterized protein</fullName>
    </submittedName>
</protein>
<dbReference type="RefSeq" id="WP_311658619.1">
    <property type="nucleotide sequence ID" value="NZ_JAVRHY010000006.1"/>
</dbReference>
<proteinExistence type="predicted"/>
<dbReference type="Proteomes" id="UP001259982">
    <property type="component" value="Unassembled WGS sequence"/>
</dbReference>
<organism evidence="1 2">
    <name type="scientific">Spectribacter acetivorans</name>
    <dbReference type="NCBI Taxonomy" id="3075603"/>
    <lineage>
        <taxon>Bacteria</taxon>
        <taxon>Pseudomonadati</taxon>
        <taxon>Pseudomonadota</taxon>
        <taxon>Gammaproteobacteria</taxon>
        <taxon>Salinisphaerales</taxon>
        <taxon>Salinisphaeraceae</taxon>
        <taxon>Spectribacter</taxon>
    </lineage>
</organism>
<comment type="caution">
    <text evidence="1">The sequence shown here is derived from an EMBL/GenBank/DDBJ whole genome shotgun (WGS) entry which is preliminary data.</text>
</comment>